<gene>
    <name evidence="2" type="ORF">COW36_21185</name>
</gene>
<organism evidence="2 3">
    <name type="scientific">bacterium (Candidatus Blackallbacteria) CG17_big_fil_post_rev_8_21_14_2_50_48_46</name>
    <dbReference type="NCBI Taxonomy" id="2014261"/>
    <lineage>
        <taxon>Bacteria</taxon>
        <taxon>Candidatus Blackallbacteria</taxon>
    </lineage>
</organism>
<dbReference type="Proteomes" id="UP000231019">
    <property type="component" value="Unassembled WGS sequence"/>
</dbReference>
<evidence type="ECO:0008006" key="4">
    <source>
        <dbReference type="Google" id="ProtNLM"/>
    </source>
</evidence>
<dbReference type="EMBL" id="PFFQ01000059">
    <property type="protein sequence ID" value="PIW14555.1"/>
    <property type="molecule type" value="Genomic_DNA"/>
</dbReference>
<evidence type="ECO:0000313" key="2">
    <source>
        <dbReference type="EMBL" id="PIW14555.1"/>
    </source>
</evidence>
<reference evidence="2 3" key="1">
    <citation type="submission" date="2017-09" db="EMBL/GenBank/DDBJ databases">
        <title>Depth-based differentiation of microbial function through sediment-hosted aquifers and enrichment of novel symbionts in the deep terrestrial subsurface.</title>
        <authorList>
            <person name="Probst A.J."/>
            <person name="Ladd B."/>
            <person name="Jarett J.K."/>
            <person name="Geller-Mcgrath D.E."/>
            <person name="Sieber C.M."/>
            <person name="Emerson J.B."/>
            <person name="Anantharaman K."/>
            <person name="Thomas B.C."/>
            <person name="Malmstrom R."/>
            <person name="Stieglmeier M."/>
            <person name="Klingl A."/>
            <person name="Woyke T."/>
            <person name="Ryan C.M."/>
            <person name="Banfield J.F."/>
        </authorList>
    </citation>
    <scope>NUCLEOTIDE SEQUENCE [LARGE SCALE GENOMIC DNA]</scope>
    <source>
        <strain evidence="2">CG17_big_fil_post_rev_8_21_14_2_50_48_46</strain>
    </source>
</reference>
<dbReference type="AlphaFoldDB" id="A0A2M7FZ92"/>
<name>A0A2M7FZ92_9BACT</name>
<accession>A0A2M7FZ92</accession>
<feature type="chain" id="PRO_5014708256" description="DUF481 domain-containing protein" evidence="1">
    <location>
        <begin position="24"/>
        <end position="262"/>
    </location>
</feature>
<evidence type="ECO:0000313" key="3">
    <source>
        <dbReference type="Proteomes" id="UP000231019"/>
    </source>
</evidence>
<dbReference type="InterPro" id="IPR007433">
    <property type="entry name" value="DUF481"/>
</dbReference>
<proteinExistence type="predicted"/>
<protein>
    <recommendedName>
        <fullName evidence="4">DUF481 domain-containing protein</fullName>
    </recommendedName>
</protein>
<sequence>MRTSLLGILVLSALLISGPAAQAAPVGTTPDTRPAAPQQRKQWTTQGVSLQLSGSGLIGNVNLLNLSSLLSYNLNLDKHQFFLDFGNLYTKAGSNEVANRINGSVLYAYNALDNFNIYAYSTHSTDRSIKLNYRLTNGAGVCLHKIASPVFNLFLVSLGLAYENEWFENNISPSALRSVLRVNAVLPLGETAEAGVDSFYTPVVNDFGDYRIYAEAFVKFQLTPDLISLKLSVADEYDSRPQPGVMNNDFGVFATLGLDWGY</sequence>
<feature type="signal peptide" evidence="1">
    <location>
        <begin position="1"/>
        <end position="23"/>
    </location>
</feature>
<comment type="caution">
    <text evidence="2">The sequence shown here is derived from an EMBL/GenBank/DDBJ whole genome shotgun (WGS) entry which is preliminary data.</text>
</comment>
<evidence type="ECO:0000256" key="1">
    <source>
        <dbReference type="SAM" id="SignalP"/>
    </source>
</evidence>
<dbReference type="Pfam" id="PF04338">
    <property type="entry name" value="DUF481"/>
    <property type="match status" value="1"/>
</dbReference>
<keyword evidence="1" id="KW-0732">Signal</keyword>